<organism evidence="2 3">
    <name type="scientific">Malassezia sympodialis (strain ATCC 42132)</name>
    <name type="common">Atopic eczema-associated yeast</name>
    <dbReference type="NCBI Taxonomy" id="1230383"/>
    <lineage>
        <taxon>Eukaryota</taxon>
        <taxon>Fungi</taxon>
        <taxon>Dikarya</taxon>
        <taxon>Basidiomycota</taxon>
        <taxon>Ustilaginomycotina</taxon>
        <taxon>Malasseziomycetes</taxon>
        <taxon>Malasseziales</taxon>
        <taxon>Malasseziaceae</taxon>
        <taxon>Malassezia</taxon>
    </lineage>
</organism>
<proteinExistence type="predicted"/>
<reference evidence="3" key="1">
    <citation type="journal article" date="2017" name="Nucleic Acids Res.">
        <title>Proteogenomics produces comprehensive and highly accurate protein-coding gene annotation in a complete genome assembly of Malassezia sympodialis.</title>
        <authorList>
            <person name="Zhu Y."/>
            <person name="Engstroem P.G."/>
            <person name="Tellgren-Roth C."/>
            <person name="Baudo C.D."/>
            <person name="Kennell J.C."/>
            <person name="Sun S."/>
            <person name="Billmyre R.B."/>
            <person name="Schroeder M.S."/>
            <person name="Andersson A."/>
            <person name="Holm T."/>
            <person name="Sigurgeirsson B."/>
            <person name="Wu G."/>
            <person name="Sankaranarayanan S.R."/>
            <person name="Siddharthan R."/>
            <person name="Sanyal K."/>
            <person name="Lundeberg J."/>
            <person name="Nystedt B."/>
            <person name="Boekhout T."/>
            <person name="Dawson T.L. Jr."/>
            <person name="Heitman J."/>
            <person name="Scheynius A."/>
            <person name="Lehtioe J."/>
        </authorList>
    </citation>
    <scope>NUCLEOTIDE SEQUENCE [LARGE SCALE GENOMIC DNA]</scope>
    <source>
        <strain evidence="3">ATCC 42132</strain>
    </source>
</reference>
<dbReference type="OrthoDB" id="74545at2759"/>
<evidence type="ECO:0000256" key="1">
    <source>
        <dbReference type="SAM" id="MobiDB-lite"/>
    </source>
</evidence>
<evidence type="ECO:0000313" key="2">
    <source>
        <dbReference type="EMBL" id="SHO79874.1"/>
    </source>
</evidence>
<keyword evidence="3" id="KW-1185">Reference proteome</keyword>
<accession>A0A1M8ACE2</accession>
<dbReference type="AlphaFoldDB" id="A0A1M8ACE2"/>
<name>A0A1M8ACE2_MALS4</name>
<dbReference type="VEuPathDB" id="FungiDB:MSYG_4226"/>
<dbReference type="PANTHER" id="PTHR37015">
    <property type="entry name" value="REVERSE TRANSCRIPTASE DOMAIN-CONTAINING PROTEIN"/>
    <property type="match status" value="1"/>
</dbReference>
<protein>
    <submittedName>
        <fullName evidence="2">Uncharacterized protein</fullName>
    </submittedName>
</protein>
<dbReference type="EMBL" id="LT671827">
    <property type="protein sequence ID" value="SHO79874.1"/>
    <property type="molecule type" value="Genomic_DNA"/>
</dbReference>
<feature type="region of interest" description="Disordered" evidence="1">
    <location>
        <begin position="373"/>
        <end position="392"/>
    </location>
</feature>
<evidence type="ECO:0000313" key="3">
    <source>
        <dbReference type="Proteomes" id="UP000186303"/>
    </source>
</evidence>
<gene>
    <name evidence="2" type="ORF">MSYG_4226</name>
</gene>
<dbReference type="PANTHER" id="PTHR37015:SF2">
    <property type="entry name" value="REVERSE TRANSCRIPTASE DOMAIN-CONTAINING PROTEIN"/>
    <property type="match status" value="1"/>
</dbReference>
<dbReference type="OMA" id="WNSYFAR"/>
<dbReference type="Proteomes" id="UP000186303">
    <property type="component" value="Chromosome 7"/>
</dbReference>
<dbReference type="STRING" id="1230383.A0A1M8ACE2"/>
<sequence length="860" mass="99830">MASVPHLALSSTLQHVAETKLAKLAQRRAELDDFWREHLDDESMQFRDVDSVRRLLKAMKERGHNFQDNQWPCCLASFLDHAEKSPFVRPSQVTAWGRSLMLELEQKRARYEVTELFSKLVLQWIQNPVSGQNSTDDFQSAQGRSELREQLNTWKSYAFDERLTDKKEIMEYLDNLFLGKQQRSVLKESPFDQLRSAIAKFDEVSIDKNTIRVAVHALLKEDLFTGEKRDALEDLKTRDIVMEEIADALRSDLNALDWWSWQSNAIPVHLRRHINGRFRVYMDEEIYQAIFIQIVGSFWAVFLKRVLKRFAMSPAWLEKSAFTKLSKEHIEKRKNFLGKKAELNQRNETINTCRWRTYCDRFFLSQLPSSMEQGTKGGYNDDSDGNDAKDMSPSEIKQSMLRLISTELLMQKHIHGSATYFQTDFKWFGPSIPHTTLLALFEFFHVPSKWIAFFQVFMQPTLQVEEEEGYDEPKKRVRGIPISHTLSTAFGELLLFVLDFAVNQETQGCNIYRFFDDIHFWGQPESCVKAWHTIQNFSHIMGLTLNEEKSGSFQCSNPGMDTKIPNSLPTGEVHWGFLKLVGNGEWQLDQENLTHHINEMARQLKYCDSVLSFVHAYNTYMRFFINNAGHHASCLGQQHASSLIDMVLRVQRSVAEILSNSGHIDVISFIREKIQGNKDLNLVSSDLSDAFFFFPTELGGLGLSNPLQQLIDIRRWIHMDPENIILLIKEREKKAYEEALEKFEGGMVHDIPPKAPTTPLTFDDYSKFPEDGSQIWYEMYEELQDRINVSSLMLTDDIKTAARRLEQNEHTTISMHHSWAIQMYGAEVLNHMGRLAFGERDLMPLGLVKVLSKERFRWQA</sequence>